<gene>
    <name evidence="1" type="ORF">F5891DRAFT_987211</name>
</gene>
<evidence type="ECO:0000313" key="1">
    <source>
        <dbReference type="EMBL" id="KAG1889782.1"/>
    </source>
</evidence>
<accession>A0AAD4DQK2</accession>
<sequence>MYQHNIARFNYTTYNVFQTPIISPEFNDYQPFQPPLVVPEPEPPVFDILLFGRTLIVPEVPPVGDSRDPSVNMTGCMTNLDNVTQPEVQQADGPDTLSVIQEQYAQWKMVLVHLRVEMTSDVALGKPINLGLHMVKTGGVDIELSQFPSVSEVYDGLLGMAMVLFAQEDDPELPVLRVYLTEFCNLSNPSQIVAAMTRRHGSCERANRQHTATTARTAVAQPWPLNLLESPKQSHKQGREILPDSLLITASVLFGWVDSLYLIAVLHISLRVSAVERRLQQEEYTSITFLVQGGCCLMEQRMYRAQMEVSLFSKAIVNVYEELNTQYHPSTWQREILRDNPVMHVGTPLSVHDDALSVDFDRSRVSKATREKCKAWLSTSWQFQMNFPQTREVYEHVSKVPWFEPDQWSGSTTVWSTATPSNMTEPKIHSELVPEDFLPLFNATFSSDAKTSSSVSLLFVLLLPASQLSRMESSEASKFRKKSYQGFKLERADWKVHDVLKRLMASDGWYMSVTDAIQQGLKNVEKYCKKASELDIYPICLIYHREPSQPSYIGGHVCKTREA</sequence>
<keyword evidence="2" id="KW-1185">Reference proteome</keyword>
<dbReference type="EMBL" id="JABBWK010000149">
    <property type="protein sequence ID" value="KAG1889782.1"/>
    <property type="molecule type" value="Genomic_DNA"/>
</dbReference>
<dbReference type="RefSeq" id="XP_041217643.1">
    <property type="nucleotide sequence ID" value="XM_041377868.1"/>
</dbReference>
<comment type="caution">
    <text evidence="1">The sequence shown here is derived from an EMBL/GenBank/DDBJ whole genome shotgun (WGS) entry which is preliminary data.</text>
</comment>
<proteinExistence type="predicted"/>
<dbReference type="GeneID" id="64672166"/>
<name>A0AAD4DQK2_9AGAM</name>
<organism evidence="1 2">
    <name type="scientific">Suillus fuscotomentosus</name>
    <dbReference type="NCBI Taxonomy" id="1912939"/>
    <lineage>
        <taxon>Eukaryota</taxon>
        <taxon>Fungi</taxon>
        <taxon>Dikarya</taxon>
        <taxon>Basidiomycota</taxon>
        <taxon>Agaricomycotina</taxon>
        <taxon>Agaricomycetes</taxon>
        <taxon>Agaricomycetidae</taxon>
        <taxon>Boletales</taxon>
        <taxon>Suillineae</taxon>
        <taxon>Suillaceae</taxon>
        <taxon>Suillus</taxon>
    </lineage>
</organism>
<reference evidence="1" key="1">
    <citation type="journal article" date="2020" name="New Phytol.">
        <title>Comparative genomics reveals dynamic genome evolution in host specialist ectomycorrhizal fungi.</title>
        <authorList>
            <person name="Lofgren L.A."/>
            <person name="Nguyen N.H."/>
            <person name="Vilgalys R."/>
            <person name="Ruytinx J."/>
            <person name="Liao H.L."/>
            <person name="Branco S."/>
            <person name="Kuo A."/>
            <person name="LaButti K."/>
            <person name="Lipzen A."/>
            <person name="Andreopoulos W."/>
            <person name="Pangilinan J."/>
            <person name="Riley R."/>
            <person name="Hundley H."/>
            <person name="Na H."/>
            <person name="Barry K."/>
            <person name="Grigoriev I.V."/>
            <person name="Stajich J.E."/>
            <person name="Kennedy P.G."/>
        </authorList>
    </citation>
    <scope>NUCLEOTIDE SEQUENCE</scope>
    <source>
        <strain evidence="1">FC203</strain>
    </source>
</reference>
<evidence type="ECO:0000313" key="2">
    <source>
        <dbReference type="Proteomes" id="UP001195769"/>
    </source>
</evidence>
<dbReference type="Proteomes" id="UP001195769">
    <property type="component" value="Unassembled WGS sequence"/>
</dbReference>
<dbReference type="AlphaFoldDB" id="A0AAD4DQK2"/>
<protein>
    <submittedName>
        <fullName evidence="1">Uncharacterized protein</fullName>
    </submittedName>
</protein>